<proteinExistence type="predicted"/>
<name>A0A645D2C3_9ZZZZ</name>
<organism evidence="1">
    <name type="scientific">bioreactor metagenome</name>
    <dbReference type="NCBI Taxonomy" id="1076179"/>
    <lineage>
        <taxon>unclassified sequences</taxon>
        <taxon>metagenomes</taxon>
        <taxon>ecological metagenomes</taxon>
    </lineage>
</organism>
<accession>A0A645D2C3</accession>
<reference evidence="1" key="1">
    <citation type="submission" date="2019-08" db="EMBL/GenBank/DDBJ databases">
        <authorList>
            <person name="Kucharzyk K."/>
            <person name="Murdoch R.W."/>
            <person name="Higgins S."/>
            <person name="Loffler F."/>
        </authorList>
    </citation>
    <scope>NUCLEOTIDE SEQUENCE</scope>
</reference>
<evidence type="ECO:0000313" key="1">
    <source>
        <dbReference type="EMBL" id="MPM83208.1"/>
    </source>
</evidence>
<sequence length="89" mass="10085">MTVFCYVSQIRTILAAVANRYFHHVGGSFRHQLGLLDICFQQPAHSSKTRLTLLGQLLFHNPRVIIDGRASISSDELNVTGKRILFQIF</sequence>
<protein>
    <submittedName>
        <fullName evidence="1">Uncharacterized protein</fullName>
    </submittedName>
</protein>
<gene>
    <name evidence="1" type="ORF">SDC9_130271</name>
</gene>
<dbReference type="EMBL" id="VSSQ01032065">
    <property type="protein sequence ID" value="MPM83208.1"/>
    <property type="molecule type" value="Genomic_DNA"/>
</dbReference>
<comment type="caution">
    <text evidence="1">The sequence shown here is derived from an EMBL/GenBank/DDBJ whole genome shotgun (WGS) entry which is preliminary data.</text>
</comment>
<dbReference type="AlphaFoldDB" id="A0A645D2C3"/>